<dbReference type="VEuPathDB" id="FungiDB:BO97DRAFT_360408"/>
<feature type="compositionally biased region" description="Basic and acidic residues" evidence="1">
    <location>
        <begin position="362"/>
        <end position="371"/>
    </location>
</feature>
<evidence type="ECO:0000313" key="3">
    <source>
        <dbReference type="Proteomes" id="UP000248961"/>
    </source>
</evidence>
<feature type="region of interest" description="Disordered" evidence="1">
    <location>
        <begin position="80"/>
        <end position="116"/>
    </location>
</feature>
<dbReference type="OrthoDB" id="4179406at2759"/>
<reference evidence="2 3" key="1">
    <citation type="submission" date="2018-02" db="EMBL/GenBank/DDBJ databases">
        <title>The genomes of Aspergillus section Nigri reveals drivers in fungal speciation.</title>
        <authorList>
            <consortium name="DOE Joint Genome Institute"/>
            <person name="Vesth T.C."/>
            <person name="Nybo J."/>
            <person name="Theobald S."/>
            <person name="Brandl J."/>
            <person name="Frisvad J.C."/>
            <person name="Nielsen K.F."/>
            <person name="Lyhne E.K."/>
            <person name="Kogle M.E."/>
            <person name="Kuo A."/>
            <person name="Riley R."/>
            <person name="Clum A."/>
            <person name="Nolan M."/>
            <person name="Lipzen A."/>
            <person name="Salamov A."/>
            <person name="Henrissat B."/>
            <person name="Wiebenga A."/>
            <person name="De vries R.P."/>
            <person name="Grigoriev I.V."/>
            <person name="Mortensen U.H."/>
            <person name="Andersen M.R."/>
            <person name="Baker S.E."/>
        </authorList>
    </citation>
    <scope>NUCLEOTIDE SEQUENCE [LARGE SCALE GENOMIC DNA]</scope>
    <source>
        <strain evidence="2 3">CBS 101889</strain>
    </source>
</reference>
<protein>
    <submittedName>
        <fullName evidence="2">Uncharacterized protein</fullName>
    </submittedName>
</protein>
<dbReference type="STRING" id="1450537.A0A395IAQ2"/>
<feature type="region of interest" description="Disordered" evidence="1">
    <location>
        <begin position="401"/>
        <end position="451"/>
    </location>
</feature>
<evidence type="ECO:0000313" key="2">
    <source>
        <dbReference type="EMBL" id="RAL16889.1"/>
    </source>
</evidence>
<dbReference type="GeneID" id="37196646"/>
<dbReference type="EMBL" id="KZ824268">
    <property type="protein sequence ID" value="RAL16889.1"/>
    <property type="molecule type" value="Genomic_DNA"/>
</dbReference>
<proteinExistence type="predicted"/>
<organism evidence="2 3">
    <name type="scientific">Aspergillus homomorphus (strain CBS 101889)</name>
    <dbReference type="NCBI Taxonomy" id="1450537"/>
    <lineage>
        <taxon>Eukaryota</taxon>
        <taxon>Fungi</taxon>
        <taxon>Dikarya</taxon>
        <taxon>Ascomycota</taxon>
        <taxon>Pezizomycotina</taxon>
        <taxon>Eurotiomycetes</taxon>
        <taxon>Eurotiomycetidae</taxon>
        <taxon>Eurotiales</taxon>
        <taxon>Aspergillaceae</taxon>
        <taxon>Aspergillus</taxon>
        <taxon>Aspergillus subgen. Circumdati</taxon>
    </lineage>
</organism>
<feature type="region of interest" description="Disordered" evidence="1">
    <location>
        <begin position="1"/>
        <end position="51"/>
    </location>
</feature>
<feature type="compositionally biased region" description="Basic and acidic residues" evidence="1">
    <location>
        <begin position="33"/>
        <end position="43"/>
    </location>
</feature>
<feature type="region of interest" description="Disordered" evidence="1">
    <location>
        <begin position="362"/>
        <end position="387"/>
    </location>
</feature>
<dbReference type="Proteomes" id="UP000248961">
    <property type="component" value="Unassembled WGS sequence"/>
</dbReference>
<evidence type="ECO:0000256" key="1">
    <source>
        <dbReference type="SAM" id="MobiDB-lite"/>
    </source>
</evidence>
<dbReference type="AlphaFoldDB" id="A0A395IAQ2"/>
<gene>
    <name evidence="2" type="ORF">BO97DRAFT_360408</name>
</gene>
<name>A0A395IAQ2_ASPHC</name>
<dbReference type="RefSeq" id="XP_025556043.1">
    <property type="nucleotide sequence ID" value="XM_025692357.1"/>
</dbReference>
<sequence length="479" mass="51946">MSERSRPQNSSILGASWVVAPAQPPTEASDTTPRPDHSHHDSLSESISTSCSSISGPDLIMPSIYEAPISEGSWIAPTASPKHALRRRHPASSPVRDSSQRAPAEVKENATPTVAKHEASNNRLPFILPSRGFFLRMLMNGLLVASICHMLILPELVQQYQSLCSIQAFATLYPVSCIPLYLKSNNPISQPHTQPLSQTTYNSLETLLNNTLQTMAPHSTTLKHTESKLRDIHQLLKKQYPGSKHELDLEFTGCLQATRTATRRFDSLHADLRSAVDSLIAARGSGSGSGSGRGSAAAAAAAAATGNTKSSADARLSTTQLSRREQYVDQLTSRMQTKADSLLSDFATLDDHLESIAGVVKREQINHRSGNDDPQGPGSRSSFSSSSTGLKGIMVNAIFGTWSHQPPTTNNNNQNSDDDASSTLAHHNSKEEEDQQKPPLPTLFQDAATRHQPVKDAIRKLSDGLQQLQNSKKGMLFHS</sequence>
<keyword evidence="3" id="KW-1185">Reference proteome</keyword>
<accession>A0A395IAQ2</accession>